<protein>
    <recommendedName>
        <fullName evidence="4">Septum formation-related domain-containing protein</fullName>
    </recommendedName>
</protein>
<dbReference type="AlphaFoldDB" id="A0A3N0GXZ4"/>
<accession>A0A3N0GXZ4</accession>
<feature type="signal peptide" evidence="1">
    <location>
        <begin position="1"/>
        <end position="16"/>
    </location>
</feature>
<dbReference type="RefSeq" id="WP_123220939.1">
    <property type="nucleotide sequence ID" value="NZ_RJSF01000003.1"/>
</dbReference>
<keyword evidence="1" id="KW-0732">Signal</keyword>
<keyword evidence="3" id="KW-1185">Reference proteome</keyword>
<dbReference type="PROSITE" id="PS51257">
    <property type="entry name" value="PROKAR_LIPOPROTEIN"/>
    <property type="match status" value="1"/>
</dbReference>
<sequence length="332" mass="34692">MSLRLLAALVVLLVLAAGCSQGTLPGAGGAGGASGNGDGPADFAEGTCWTADLLGADPQDVLKMSARYDVPYLVAARAVAAWPAFAHGVSCGDDHAVEVYKVVRLPELDGQLGDYAALLRRQTPLYDTVARSVARGCMTDGLAKAVAKSGLPGAVMRPALPAGASLGWAPAPPQLWSKGVREFGCTLTWSQPRSTRYQEVFTKALPTGLRTCIDSHALLFVDCARGHDRERIAVIEAVDAVAAGAFPGAKAVRPGVGGRYLDIGDAAYAGLDAACTAYLRGISSTRRLTGIANVDVDEWPTPEGSYPIYCDADRRPDQKSLVTRGSVYDRSG</sequence>
<reference evidence="2 3" key="1">
    <citation type="submission" date="2018-11" db="EMBL/GenBank/DDBJ databases">
        <authorList>
            <person name="Li F."/>
        </authorList>
    </citation>
    <scope>NUCLEOTIDE SEQUENCE [LARGE SCALE GENOMIC DNA]</scope>
    <source>
        <strain evidence="2 3">Gsoil 818</strain>
    </source>
</reference>
<name>A0A3N0GXZ4_9ACTN</name>
<feature type="chain" id="PRO_5038545681" description="Septum formation-related domain-containing protein" evidence="1">
    <location>
        <begin position="17"/>
        <end position="332"/>
    </location>
</feature>
<evidence type="ECO:0000313" key="2">
    <source>
        <dbReference type="EMBL" id="RNM17317.1"/>
    </source>
</evidence>
<dbReference type="OrthoDB" id="4266126at2"/>
<evidence type="ECO:0000313" key="3">
    <source>
        <dbReference type="Proteomes" id="UP000279994"/>
    </source>
</evidence>
<evidence type="ECO:0000256" key="1">
    <source>
        <dbReference type="SAM" id="SignalP"/>
    </source>
</evidence>
<dbReference type="Proteomes" id="UP000279994">
    <property type="component" value="Unassembled WGS sequence"/>
</dbReference>
<evidence type="ECO:0008006" key="4">
    <source>
        <dbReference type="Google" id="ProtNLM"/>
    </source>
</evidence>
<dbReference type="EMBL" id="RJSF01000003">
    <property type="protein sequence ID" value="RNM17317.1"/>
    <property type="molecule type" value="Genomic_DNA"/>
</dbReference>
<comment type="caution">
    <text evidence="2">The sequence shown here is derived from an EMBL/GenBank/DDBJ whole genome shotgun (WGS) entry which is preliminary data.</text>
</comment>
<gene>
    <name evidence="2" type="ORF">EFL26_00555</name>
</gene>
<organism evidence="2 3">
    <name type="scientific">Nocardioides pocheonensis</name>
    <dbReference type="NCBI Taxonomy" id="661485"/>
    <lineage>
        <taxon>Bacteria</taxon>
        <taxon>Bacillati</taxon>
        <taxon>Actinomycetota</taxon>
        <taxon>Actinomycetes</taxon>
        <taxon>Propionibacteriales</taxon>
        <taxon>Nocardioidaceae</taxon>
        <taxon>Nocardioides</taxon>
    </lineage>
</organism>
<proteinExistence type="predicted"/>